<dbReference type="CDD" id="cd10147">
    <property type="entry name" value="Wzt_C-like"/>
    <property type="match status" value="1"/>
</dbReference>
<comment type="similarity">
    <text evidence="1">Belongs to the ABC transporter superfamily.</text>
</comment>
<protein>
    <submittedName>
        <fullName evidence="7">Wzt</fullName>
    </submittedName>
</protein>
<name>Q7BGF7_ANETH</name>
<dbReference type="GO" id="GO:0016020">
    <property type="term" value="C:membrane"/>
    <property type="evidence" value="ECO:0007669"/>
    <property type="project" value="InterPro"/>
</dbReference>
<dbReference type="InterPro" id="IPR027417">
    <property type="entry name" value="P-loop_NTPase"/>
</dbReference>
<dbReference type="Gene3D" id="2.70.50.60">
    <property type="entry name" value="abc- transporter (atp binding component) like domain"/>
    <property type="match status" value="1"/>
</dbReference>
<dbReference type="InterPro" id="IPR015860">
    <property type="entry name" value="ABC_transpr_TagH-like"/>
</dbReference>
<dbReference type="AlphaFoldDB" id="Q7BGF7"/>
<dbReference type="Gene3D" id="3.40.50.300">
    <property type="entry name" value="P-loop containing nucleotide triphosphate hydrolases"/>
    <property type="match status" value="1"/>
</dbReference>
<gene>
    <name evidence="7" type="primary">wzt</name>
</gene>
<sequence length="435" mass="49375">MGTDNVAIRVENVTKIYKLYDKPVDRLKESLHPFRKTYHQDFYALNDVSFEVKNGEILGLIGKNGSGKSTLLKIITGILQPTLGTVQVNGKVSALLELGAGFNPEMNGIENIYLNGTIMGYTKEEMNGRLEEIINFADIGDFIYQPVKTYSSGMFARLAFAVSINVDPDILIVDEALAVGDAMFQLKCYRKFNEFREQGKTILFVTHSMDTLIRYCTSAIVLNEGVKIEEGSPKEMVDLYKRITVNLFEGIDEKSRNEISKPKNSLMEDDEVWKELYENNPQTLDYGTKEAEIFDYGIFDSADRQVTDICNYEYVSFKMKVRFHKDITDPIFALTIKDMKGYEITGTNTMIEKVETGTFYKGDEVTISFNQILRLNAGTYTLSLGCTGFSLEEFIVYHRLYDVILFQVSTLKNTVGIFDMDSTVEVNRTKQVNLS</sequence>
<dbReference type="InterPro" id="IPR050683">
    <property type="entry name" value="Bact_Polysacc_Export_ATP-bd"/>
</dbReference>
<accession>Q7BGF7</accession>
<keyword evidence="3" id="KW-0547">Nucleotide-binding</keyword>
<reference evidence="7" key="1">
    <citation type="journal article" date="2004" name="Glycobiology">
        <title>Surface-layer glycoproteins: an example for the diversity of bacterial glycosylation with promising impacts on nanobiotechnology.</title>
        <authorList>
            <person name="Schaffer C."/>
            <person name="Messner P."/>
        </authorList>
    </citation>
    <scope>NUCLEOTIDE SEQUENCE</scope>
    <source>
        <strain evidence="7">DSM 10155/G+</strain>
    </source>
</reference>
<dbReference type="SMART" id="SM00382">
    <property type="entry name" value="AAA"/>
    <property type="match status" value="1"/>
</dbReference>
<keyword evidence="2" id="KW-0813">Transport</keyword>
<dbReference type="InterPro" id="IPR003439">
    <property type="entry name" value="ABC_transporter-like_ATP-bd"/>
</dbReference>
<dbReference type="CDD" id="cd03220">
    <property type="entry name" value="ABC_KpsT_Wzt"/>
    <property type="match status" value="1"/>
</dbReference>
<evidence type="ECO:0000259" key="6">
    <source>
        <dbReference type="PROSITE" id="PS50893"/>
    </source>
</evidence>
<dbReference type="GO" id="GO:0005524">
    <property type="term" value="F:ATP binding"/>
    <property type="evidence" value="ECO:0007669"/>
    <property type="project" value="UniProtKB-KW"/>
</dbReference>
<reference evidence="7" key="3">
    <citation type="journal article" date="2008" name="Carbohydr. Res.">
        <title>S-layer nanoglycobiology of bacteria.</title>
        <authorList>
            <person name="Messner P."/>
            <person name="Steiner K."/>
            <person name="Zarschler K."/>
            <person name="Schaffer C."/>
        </authorList>
    </citation>
    <scope>NUCLEOTIDE SEQUENCE</scope>
    <source>
        <strain evidence="7">DSM 10155/G+</strain>
    </source>
</reference>
<dbReference type="GO" id="GO:0016887">
    <property type="term" value="F:ATP hydrolysis activity"/>
    <property type="evidence" value="ECO:0007669"/>
    <property type="project" value="InterPro"/>
</dbReference>
<evidence type="ECO:0000313" key="7">
    <source>
        <dbReference type="EMBL" id="AAS49125.1"/>
    </source>
</evidence>
<dbReference type="PROSITE" id="PS00211">
    <property type="entry name" value="ABC_TRANSPORTER_1"/>
    <property type="match status" value="1"/>
</dbReference>
<dbReference type="SUPFAM" id="SSF52540">
    <property type="entry name" value="P-loop containing nucleoside triphosphate hydrolases"/>
    <property type="match status" value="1"/>
</dbReference>
<dbReference type="PROSITE" id="PS50893">
    <property type="entry name" value="ABC_TRANSPORTER_2"/>
    <property type="match status" value="1"/>
</dbReference>
<dbReference type="InterPro" id="IPR017871">
    <property type="entry name" value="ABC_transporter-like_CS"/>
</dbReference>
<organism evidence="7">
    <name type="scientific">Aneurinibacillus thermoaerophilus</name>
    <dbReference type="NCBI Taxonomy" id="143495"/>
    <lineage>
        <taxon>Bacteria</taxon>
        <taxon>Bacillati</taxon>
        <taxon>Bacillota</taxon>
        <taxon>Bacilli</taxon>
        <taxon>Bacillales</taxon>
        <taxon>Paenibacillaceae</taxon>
        <taxon>Aneurinibacillus group</taxon>
        <taxon>Aneurinibacillus</taxon>
    </lineage>
</organism>
<keyword evidence="5" id="KW-1278">Translocase</keyword>
<dbReference type="InterPro" id="IPR029439">
    <property type="entry name" value="Wzt_C"/>
</dbReference>
<dbReference type="InterPro" id="IPR003593">
    <property type="entry name" value="AAA+_ATPase"/>
</dbReference>
<dbReference type="EMBL" id="AF324836">
    <property type="protein sequence ID" value="AAS49125.1"/>
    <property type="molecule type" value="Genomic_DNA"/>
</dbReference>
<evidence type="ECO:0000256" key="2">
    <source>
        <dbReference type="ARBA" id="ARBA00022448"/>
    </source>
</evidence>
<dbReference type="GO" id="GO:0140359">
    <property type="term" value="F:ABC-type transporter activity"/>
    <property type="evidence" value="ECO:0007669"/>
    <property type="project" value="InterPro"/>
</dbReference>
<dbReference type="RefSeq" id="WP_327874954.1">
    <property type="nucleotide sequence ID" value="NZ_JARLVS010000037.1"/>
</dbReference>
<dbReference type="Pfam" id="PF14524">
    <property type="entry name" value="Wzt_C"/>
    <property type="match status" value="1"/>
</dbReference>
<evidence type="ECO:0000256" key="3">
    <source>
        <dbReference type="ARBA" id="ARBA00022741"/>
    </source>
</evidence>
<feature type="domain" description="ABC transporter" evidence="6">
    <location>
        <begin position="8"/>
        <end position="249"/>
    </location>
</feature>
<evidence type="ECO:0000256" key="4">
    <source>
        <dbReference type="ARBA" id="ARBA00022840"/>
    </source>
</evidence>
<reference evidence="7" key="2">
    <citation type="journal article" date="2004" name="Glycoconj. J.">
        <title>Genetic organization of chromosomal S-layer glycan biosynthesis loci of Bacillaceae.</title>
        <authorList>
            <person name="Novotny R."/>
            <person name="Pfoestl A."/>
            <person name="Messner P."/>
            <person name="Schaffer C."/>
        </authorList>
    </citation>
    <scope>NUCLEOTIDE SEQUENCE</scope>
    <source>
        <strain evidence="7">DSM 10155/G+</strain>
    </source>
</reference>
<evidence type="ECO:0000256" key="5">
    <source>
        <dbReference type="ARBA" id="ARBA00022967"/>
    </source>
</evidence>
<proteinExistence type="inferred from homology"/>
<keyword evidence="4" id="KW-0067">ATP-binding</keyword>
<dbReference type="Pfam" id="PF00005">
    <property type="entry name" value="ABC_tran"/>
    <property type="match status" value="1"/>
</dbReference>
<dbReference type="PANTHER" id="PTHR46743:SF2">
    <property type="entry name" value="TEICHOIC ACIDS EXPORT ATP-BINDING PROTEIN TAGH"/>
    <property type="match status" value="1"/>
</dbReference>
<dbReference type="PANTHER" id="PTHR46743">
    <property type="entry name" value="TEICHOIC ACIDS EXPORT ATP-BINDING PROTEIN TAGH"/>
    <property type="match status" value="1"/>
</dbReference>
<evidence type="ECO:0000256" key="1">
    <source>
        <dbReference type="ARBA" id="ARBA00005417"/>
    </source>
</evidence>